<reference evidence="2" key="1">
    <citation type="journal article" date="2023" name="Plant J.">
        <title>The genome of the king protea, Protea cynaroides.</title>
        <authorList>
            <person name="Chang J."/>
            <person name="Duong T.A."/>
            <person name="Schoeman C."/>
            <person name="Ma X."/>
            <person name="Roodt D."/>
            <person name="Barker N."/>
            <person name="Li Z."/>
            <person name="Van de Peer Y."/>
            <person name="Mizrachi E."/>
        </authorList>
    </citation>
    <scope>NUCLEOTIDE SEQUENCE</scope>
    <source>
        <tissue evidence="2">Young leaves</tissue>
    </source>
</reference>
<sequence>MASASSALKTVSTMQSEKSTSAAKQATTQLKGSIVVVYTTMAMGEIRTKRGKRASVGRSSGTGEFRPQSDVVGDGDLVDTGNNPLTCLQCAVWNNVIDKPNVTPLVLPIDRELPILGNAMILPVFESFQENVRMDDQCKTDVGDNGVPSHDYVSPIEVRFSMGTVNVSAGRVEILYDDVREADFVLMGGEKMINGKKSPDRPPGKGKK</sequence>
<evidence type="ECO:0000313" key="3">
    <source>
        <dbReference type="Proteomes" id="UP001141806"/>
    </source>
</evidence>
<gene>
    <name evidence="2" type="ORF">NE237_029548</name>
</gene>
<protein>
    <submittedName>
        <fullName evidence="2">Uncharacterized protein</fullName>
    </submittedName>
</protein>
<feature type="region of interest" description="Disordered" evidence="1">
    <location>
        <begin position="1"/>
        <end position="24"/>
    </location>
</feature>
<feature type="region of interest" description="Disordered" evidence="1">
    <location>
        <begin position="49"/>
        <end position="75"/>
    </location>
</feature>
<organism evidence="2 3">
    <name type="scientific">Protea cynaroides</name>
    <dbReference type="NCBI Taxonomy" id="273540"/>
    <lineage>
        <taxon>Eukaryota</taxon>
        <taxon>Viridiplantae</taxon>
        <taxon>Streptophyta</taxon>
        <taxon>Embryophyta</taxon>
        <taxon>Tracheophyta</taxon>
        <taxon>Spermatophyta</taxon>
        <taxon>Magnoliopsida</taxon>
        <taxon>Proteales</taxon>
        <taxon>Proteaceae</taxon>
        <taxon>Protea</taxon>
    </lineage>
</organism>
<evidence type="ECO:0000313" key="2">
    <source>
        <dbReference type="EMBL" id="KAJ4952716.1"/>
    </source>
</evidence>
<name>A0A9Q0GRD0_9MAGN</name>
<accession>A0A9Q0GRD0</accession>
<dbReference type="AlphaFoldDB" id="A0A9Q0GRD0"/>
<proteinExistence type="predicted"/>
<dbReference type="Proteomes" id="UP001141806">
    <property type="component" value="Unassembled WGS sequence"/>
</dbReference>
<dbReference type="EMBL" id="JAMYWD010000012">
    <property type="protein sequence ID" value="KAJ4952716.1"/>
    <property type="molecule type" value="Genomic_DNA"/>
</dbReference>
<comment type="caution">
    <text evidence="2">The sequence shown here is derived from an EMBL/GenBank/DDBJ whole genome shotgun (WGS) entry which is preliminary data.</text>
</comment>
<keyword evidence="3" id="KW-1185">Reference proteome</keyword>
<evidence type="ECO:0000256" key="1">
    <source>
        <dbReference type="SAM" id="MobiDB-lite"/>
    </source>
</evidence>